<dbReference type="GO" id="GO:0009423">
    <property type="term" value="P:chorismate biosynthetic process"/>
    <property type="evidence" value="ECO:0007669"/>
    <property type="project" value="UniProtKB-UniRule"/>
</dbReference>
<feature type="binding site" evidence="9">
    <location>
        <position position="19"/>
    </location>
    <ligand>
        <name>phosphoenolpyruvate</name>
        <dbReference type="ChEBI" id="CHEBI:58702"/>
    </ligand>
</feature>
<comment type="subunit">
    <text evidence="9">Monomer.</text>
</comment>
<organism evidence="11 12">
    <name type="scientific">Candidatus Taenaricola geysiri</name>
    <dbReference type="NCBI Taxonomy" id="1974752"/>
    <lineage>
        <taxon>Bacteria</taxon>
        <taxon>Pseudomonadati</taxon>
        <taxon>Candidatus Omnitrophota</taxon>
        <taxon>Candidatus Taenaricola</taxon>
    </lineage>
</organism>
<dbReference type="NCBIfam" id="TIGR01356">
    <property type="entry name" value="aroA"/>
    <property type="match status" value="1"/>
</dbReference>
<dbReference type="FunFam" id="3.65.10.10:FF:000005">
    <property type="entry name" value="3-phosphoshikimate 1-carboxyvinyltransferase"/>
    <property type="match status" value="1"/>
</dbReference>
<evidence type="ECO:0000256" key="7">
    <source>
        <dbReference type="ARBA" id="ARBA00023141"/>
    </source>
</evidence>
<feature type="domain" description="Enolpyruvate transferase" evidence="10">
    <location>
        <begin position="4"/>
        <end position="420"/>
    </location>
</feature>
<comment type="similarity">
    <text evidence="3 9">Belongs to the EPSP synthase family.</text>
</comment>
<dbReference type="SUPFAM" id="SSF55205">
    <property type="entry name" value="EPT/RTPC-like"/>
    <property type="match status" value="1"/>
</dbReference>
<dbReference type="HAMAP" id="MF_00210">
    <property type="entry name" value="EPSP_synth"/>
    <property type="match status" value="1"/>
</dbReference>
<dbReference type="PANTHER" id="PTHR21090">
    <property type="entry name" value="AROM/DEHYDROQUINATE SYNTHASE"/>
    <property type="match status" value="1"/>
</dbReference>
<dbReference type="GO" id="GO:0003866">
    <property type="term" value="F:3-phosphoshikimate 1-carboxyvinyltransferase activity"/>
    <property type="evidence" value="ECO:0007669"/>
    <property type="project" value="UniProtKB-UniRule"/>
</dbReference>
<dbReference type="GO" id="GO:0005737">
    <property type="term" value="C:cytoplasm"/>
    <property type="evidence" value="ECO:0007669"/>
    <property type="project" value="UniProtKB-SubCell"/>
</dbReference>
<comment type="caution">
    <text evidence="9">Lacks conserved residue(s) required for the propagation of feature annotation.</text>
</comment>
<keyword evidence="5 9" id="KW-0028">Amino-acid biosynthesis</keyword>
<comment type="catalytic activity">
    <reaction evidence="8">
        <text>3-phosphoshikimate + phosphoenolpyruvate = 5-O-(1-carboxyvinyl)-3-phosphoshikimate + phosphate</text>
        <dbReference type="Rhea" id="RHEA:21256"/>
        <dbReference type="ChEBI" id="CHEBI:43474"/>
        <dbReference type="ChEBI" id="CHEBI:57701"/>
        <dbReference type="ChEBI" id="CHEBI:58702"/>
        <dbReference type="ChEBI" id="CHEBI:145989"/>
        <dbReference type="EC" id="2.5.1.19"/>
    </reaction>
    <physiologicalReaction direction="left-to-right" evidence="8">
        <dbReference type="Rhea" id="RHEA:21257"/>
    </physiologicalReaction>
</comment>
<gene>
    <name evidence="9 11" type="primary">aroA</name>
    <name evidence="11" type="ORF">COW11_00615</name>
</gene>
<feature type="binding site" evidence="9">
    <location>
        <position position="20"/>
    </location>
    <ligand>
        <name>3-phosphoshikimate</name>
        <dbReference type="ChEBI" id="CHEBI:145989"/>
    </ligand>
</feature>
<feature type="binding site" evidence="9">
    <location>
        <position position="343"/>
    </location>
    <ligand>
        <name>phosphoenolpyruvate</name>
        <dbReference type="ChEBI" id="CHEBI:58702"/>
    </ligand>
</feature>
<feature type="binding site" evidence="9">
    <location>
        <position position="165"/>
    </location>
    <ligand>
        <name>3-phosphoshikimate</name>
        <dbReference type="ChEBI" id="CHEBI:145989"/>
    </ligand>
</feature>
<evidence type="ECO:0000259" key="10">
    <source>
        <dbReference type="Pfam" id="PF00275"/>
    </source>
</evidence>
<dbReference type="PROSITE" id="PS00885">
    <property type="entry name" value="EPSP_SYNTHASE_2"/>
    <property type="match status" value="1"/>
</dbReference>
<dbReference type="EC" id="2.5.1.19" evidence="9"/>
<reference evidence="11 12" key="1">
    <citation type="submission" date="2017-09" db="EMBL/GenBank/DDBJ databases">
        <title>Depth-based differentiation of microbial function through sediment-hosted aquifers and enrichment of novel symbionts in the deep terrestrial subsurface.</title>
        <authorList>
            <person name="Probst A.J."/>
            <person name="Ladd B."/>
            <person name="Jarett J.K."/>
            <person name="Geller-Mcgrath D.E."/>
            <person name="Sieber C.M."/>
            <person name="Emerson J.B."/>
            <person name="Anantharaman K."/>
            <person name="Thomas B.C."/>
            <person name="Malmstrom R."/>
            <person name="Stieglmeier M."/>
            <person name="Klingl A."/>
            <person name="Woyke T."/>
            <person name="Ryan C.M."/>
            <person name="Banfield J.F."/>
        </authorList>
    </citation>
    <scope>NUCLEOTIDE SEQUENCE [LARGE SCALE GENOMIC DNA]</scope>
    <source>
        <strain evidence="11">CG12_big_fil_rev_8_21_14_0_65_43_15</strain>
    </source>
</reference>
<feature type="binding site" evidence="9">
    <location>
        <position position="312"/>
    </location>
    <ligand>
        <name>3-phosphoshikimate</name>
        <dbReference type="ChEBI" id="CHEBI:145989"/>
    </ligand>
</feature>
<evidence type="ECO:0000313" key="12">
    <source>
        <dbReference type="Proteomes" id="UP000231267"/>
    </source>
</evidence>
<dbReference type="PANTHER" id="PTHR21090:SF5">
    <property type="entry name" value="PENTAFUNCTIONAL AROM POLYPEPTIDE"/>
    <property type="match status" value="1"/>
</dbReference>
<dbReference type="GO" id="GO:0009073">
    <property type="term" value="P:aromatic amino acid family biosynthetic process"/>
    <property type="evidence" value="ECO:0007669"/>
    <property type="project" value="UniProtKB-KW"/>
</dbReference>
<feature type="binding site" evidence="9">
    <location>
        <position position="167"/>
    </location>
    <ligand>
        <name>3-phosphoshikimate</name>
        <dbReference type="ChEBI" id="CHEBI:145989"/>
    </ligand>
</feature>
<sequence length="426" mass="45742">MIIKPIKRISGAITVPADKSISHRAVMFGSIADGTTRVNNFLAADDCKRTIEAFREMGIDIKVKSQKAKGNSLEIHGKGLHGLKEPQGPIDCGNSGTTMRLLSGILAGQNFYSMLTGDESLSVRPMSRIALPLRLMGADVRGDYPPLKIRGGRLKPVDYKSPVASAQVKSCVLLAGLFADGITSVTEPLPSRDHTERMLELFGVKLKRSGLKVSIKGRQKLKARLLDVPADISSAAFFMVAASIVKNSKLTIKSVGINPTRSGILDILKKMNARIKIKNKTSTPEPMADLIVETANLKSTTIKGSFISRAIDELPVIMVAATQAKGTTKIIGAGELRVKETDRIKSMSEGLNKMGANIKVVGDNIYIKGPSKLNGACLNSRGDHRTAMSFAIAGLVANGQATIENTECILTSFPDFKKTLSKISKL</sequence>
<dbReference type="InterPro" id="IPR013792">
    <property type="entry name" value="RNA3'P_cycl/enolpyr_Trfase_a/b"/>
</dbReference>
<feature type="binding site" evidence="9">
    <location>
        <position position="339"/>
    </location>
    <ligand>
        <name>3-phosphoshikimate</name>
        <dbReference type="ChEBI" id="CHEBI:145989"/>
    </ligand>
</feature>
<evidence type="ECO:0000256" key="8">
    <source>
        <dbReference type="ARBA" id="ARBA00044633"/>
    </source>
</evidence>
<evidence type="ECO:0000256" key="4">
    <source>
        <dbReference type="ARBA" id="ARBA00022490"/>
    </source>
</evidence>
<dbReference type="GO" id="GO:0008652">
    <property type="term" value="P:amino acid biosynthetic process"/>
    <property type="evidence" value="ECO:0007669"/>
    <property type="project" value="UniProtKB-KW"/>
</dbReference>
<feature type="binding site" evidence="9">
    <location>
        <position position="167"/>
    </location>
    <ligand>
        <name>phosphoenolpyruvate</name>
        <dbReference type="ChEBI" id="CHEBI:58702"/>
    </ligand>
</feature>
<name>A0A2J0LN03_9BACT</name>
<keyword evidence="7 9" id="KW-0057">Aromatic amino acid biosynthesis</keyword>
<dbReference type="InterPro" id="IPR006264">
    <property type="entry name" value="EPSP_synthase"/>
</dbReference>
<evidence type="ECO:0000256" key="6">
    <source>
        <dbReference type="ARBA" id="ARBA00022679"/>
    </source>
</evidence>
<dbReference type="Proteomes" id="UP000231267">
    <property type="component" value="Unassembled WGS sequence"/>
</dbReference>
<accession>A0A2J0LN03</accession>
<evidence type="ECO:0000256" key="3">
    <source>
        <dbReference type="ARBA" id="ARBA00009948"/>
    </source>
</evidence>
<comment type="caution">
    <text evidence="11">The sequence shown here is derived from an EMBL/GenBank/DDBJ whole genome shotgun (WGS) entry which is preliminary data.</text>
</comment>
<feature type="active site" description="Proton acceptor" evidence="9">
    <location>
        <position position="312"/>
    </location>
</feature>
<dbReference type="FunFam" id="3.65.10.10:FF:000006">
    <property type="entry name" value="3-phosphoshikimate 1-carboxyvinyltransferase"/>
    <property type="match status" value="1"/>
</dbReference>
<feature type="binding site" evidence="9">
    <location>
        <position position="124"/>
    </location>
    <ligand>
        <name>phosphoenolpyruvate</name>
        <dbReference type="ChEBI" id="CHEBI:58702"/>
    </ligand>
</feature>
<feature type="binding site" evidence="9">
    <location>
        <position position="385"/>
    </location>
    <ligand>
        <name>phosphoenolpyruvate</name>
        <dbReference type="ChEBI" id="CHEBI:58702"/>
    </ligand>
</feature>
<feature type="binding site" evidence="9">
    <location>
        <position position="24"/>
    </location>
    <ligand>
        <name>3-phosphoshikimate</name>
        <dbReference type="ChEBI" id="CHEBI:145989"/>
    </ligand>
</feature>
<dbReference type="CDD" id="cd01556">
    <property type="entry name" value="EPSP_synthase"/>
    <property type="match status" value="1"/>
</dbReference>
<dbReference type="InterPro" id="IPR001986">
    <property type="entry name" value="Enolpyruvate_Tfrase_dom"/>
</dbReference>
<comment type="pathway">
    <text evidence="2 9">Metabolic intermediate biosynthesis; chorismate biosynthesis; chorismate from D-erythrose 4-phosphate and phosphoenolpyruvate: step 6/7.</text>
</comment>
<evidence type="ECO:0000313" key="11">
    <source>
        <dbReference type="EMBL" id="PIW66953.1"/>
    </source>
</evidence>
<dbReference type="PIRSF" id="PIRSF000505">
    <property type="entry name" value="EPSPS"/>
    <property type="match status" value="1"/>
</dbReference>
<keyword evidence="4 9" id="KW-0963">Cytoplasm</keyword>
<comment type="function">
    <text evidence="1 9">Catalyzes the transfer of the enolpyruvyl moiety of phosphoenolpyruvate (PEP) to the 5-hydroxyl of shikimate-3-phosphate (S3P) to produce enolpyruvyl shikimate-3-phosphate and inorganic phosphate.</text>
</comment>
<dbReference type="Pfam" id="PF00275">
    <property type="entry name" value="EPSP_synthase"/>
    <property type="match status" value="1"/>
</dbReference>
<dbReference type="InterPro" id="IPR023193">
    <property type="entry name" value="EPSP_synthase_CS"/>
</dbReference>
<evidence type="ECO:0000256" key="5">
    <source>
        <dbReference type="ARBA" id="ARBA00022605"/>
    </source>
</evidence>
<evidence type="ECO:0000256" key="9">
    <source>
        <dbReference type="HAMAP-Rule" id="MF_00210"/>
    </source>
</evidence>
<dbReference type="AlphaFoldDB" id="A0A2J0LN03"/>
<dbReference type="Gene3D" id="3.65.10.10">
    <property type="entry name" value="Enolpyruvate transferase domain"/>
    <property type="match status" value="2"/>
</dbReference>
<proteinExistence type="inferred from homology"/>
<feature type="binding site" evidence="9">
    <location>
        <position position="19"/>
    </location>
    <ligand>
        <name>3-phosphoshikimate</name>
        <dbReference type="ChEBI" id="CHEBI:145989"/>
    </ligand>
</feature>
<comment type="subcellular location">
    <subcellularLocation>
        <location evidence="9">Cytoplasm</location>
    </subcellularLocation>
</comment>
<dbReference type="PROSITE" id="PS00104">
    <property type="entry name" value="EPSP_SYNTHASE_1"/>
    <property type="match status" value="1"/>
</dbReference>
<protein>
    <recommendedName>
        <fullName evidence="9">3-phosphoshikimate 1-carboxyvinyltransferase</fullName>
        <ecNumber evidence="9">2.5.1.19</ecNumber>
    </recommendedName>
    <alternativeName>
        <fullName evidence="9">5-enolpyruvylshikimate-3-phosphate synthase</fullName>
        <shortName evidence="9">EPSP synthase</shortName>
        <shortName evidence="9">EPSPS</shortName>
    </alternativeName>
</protein>
<feature type="binding site" evidence="9">
    <location>
        <position position="96"/>
    </location>
    <ligand>
        <name>phosphoenolpyruvate</name>
        <dbReference type="ChEBI" id="CHEBI:58702"/>
    </ligand>
</feature>
<dbReference type="InterPro" id="IPR036968">
    <property type="entry name" value="Enolpyruvate_Tfrase_sf"/>
</dbReference>
<evidence type="ECO:0000256" key="1">
    <source>
        <dbReference type="ARBA" id="ARBA00002174"/>
    </source>
</evidence>
<dbReference type="UniPathway" id="UPA00053">
    <property type="reaction ID" value="UER00089"/>
</dbReference>
<evidence type="ECO:0000256" key="2">
    <source>
        <dbReference type="ARBA" id="ARBA00004811"/>
    </source>
</evidence>
<keyword evidence="6 9" id="KW-0808">Transferase</keyword>
<dbReference type="EMBL" id="PFGP01000015">
    <property type="protein sequence ID" value="PIW66953.1"/>
    <property type="molecule type" value="Genomic_DNA"/>
</dbReference>